<feature type="domain" description="IrrE N-terminal-like" evidence="1">
    <location>
        <begin position="61"/>
        <end position="136"/>
    </location>
</feature>
<dbReference type="AlphaFoldDB" id="A0A5J6HIY5"/>
<proteinExistence type="predicted"/>
<dbReference type="PANTHER" id="PTHR43236">
    <property type="entry name" value="ANTITOXIN HIGA1"/>
    <property type="match status" value="1"/>
</dbReference>
<accession>A0A5J6HIY5</accession>
<sequence>MNWDVAHKVAAMEAVKAHRDLAIDRNGYVDVYGALQRADVVGMARPMPRLFGVYAAPRDNGPAVLLNANLDIVAQRHTAAHELGHHRAGHGTALDEELDRARTWGDGSWPDEEKVAEAFAAWFLMPLPAVQTALAQIGVRRPLVPEHAYRIARILGTSYAGTVNHLHRLRLLSRVQKTEWLRVKPASIKVDLAGGPAPRKAHVHLITTSAHGSTVRVDASDLVVLGNTGAKFESLPSALQVPEEAPGQLSLGDASASGSAEVTDSFIGTASATVYIPGVAELLAFTLERQAPRVGVQSLWPA</sequence>
<dbReference type="InterPro" id="IPR010359">
    <property type="entry name" value="IrrE_HExxH"/>
</dbReference>
<protein>
    <submittedName>
        <fullName evidence="2">ImmA/IrrE family metallo-endopeptidase</fullName>
    </submittedName>
</protein>
<reference evidence="2 3" key="1">
    <citation type="submission" date="2017-09" db="EMBL/GenBank/DDBJ databases">
        <authorList>
            <person name="Lee N."/>
            <person name="Cho B.-K."/>
        </authorList>
    </citation>
    <scope>NUCLEOTIDE SEQUENCE [LARGE SCALE GENOMIC DNA]</scope>
    <source>
        <strain evidence="2 3">ATCC 12461</strain>
    </source>
</reference>
<evidence type="ECO:0000313" key="2">
    <source>
        <dbReference type="EMBL" id="QEV20186.1"/>
    </source>
</evidence>
<dbReference type="InterPro" id="IPR052345">
    <property type="entry name" value="Rad_response_metalloprotease"/>
</dbReference>
<dbReference type="OrthoDB" id="9794834at2"/>
<keyword evidence="3" id="KW-1185">Reference proteome</keyword>
<dbReference type="RefSeq" id="WP_055531275.1">
    <property type="nucleotide sequence ID" value="NZ_CP023695.1"/>
</dbReference>
<name>A0A5J6HIY5_STRAD</name>
<dbReference type="Pfam" id="PF06114">
    <property type="entry name" value="Peptidase_M78"/>
    <property type="match status" value="1"/>
</dbReference>
<dbReference type="EMBL" id="CP023695">
    <property type="protein sequence ID" value="QEV20186.1"/>
    <property type="molecule type" value="Genomic_DNA"/>
</dbReference>
<dbReference type="KEGG" id="salw:CP975_24010"/>
<dbReference type="Gene3D" id="1.10.10.2910">
    <property type="match status" value="1"/>
</dbReference>
<gene>
    <name evidence="2" type="ORF">CP975_24010</name>
</gene>
<evidence type="ECO:0000313" key="3">
    <source>
        <dbReference type="Proteomes" id="UP000326553"/>
    </source>
</evidence>
<dbReference type="PANTHER" id="PTHR43236:SF1">
    <property type="entry name" value="BLL7220 PROTEIN"/>
    <property type="match status" value="1"/>
</dbReference>
<evidence type="ECO:0000259" key="1">
    <source>
        <dbReference type="Pfam" id="PF06114"/>
    </source>
</evidence>
<dbReference type="Proteomes" id="UP000326553">
    <property type="component" value="Chromosome"/>
</dbReference>
<organism evidence="2 3">
    <name type="scientific">Streptomyces alboniger</name>
    <dbReference type="NCBI Taxonomy" id="132473"/>
    <lineage>
        <taxon>Bacteria</taxon>
        <taxon>Bacillati</taxon>
        <taxon>Actinomycetota</taxon>
        <taxon>Actinomycetes</taxon>
        <taxon>Kitasatosporales</taxon>
        <taxon>Streptomycetaceae</taxon>
        <taxon>Streptomyces</taxon>
        <taxon>Streptomyces aurantiacus group</taxon>
    </lineage>
</organism>